<evidence type="ECO:0000313" key="10">
    <source>
        <dbReference type="EMBL" id="CAD8335719.1"/>
    </source>
</evidence>
<sequence length="195" mass="21214">MSGASGRLAKEVDVVGKDDKTSGVKAVPYDGSNLSHLKGTINGPVGTCYEGGVFEIDIVIPKQYPFEPPKMKFLTKIWHPNISSQTGAICLDILKDQWSPALTIKTALLSLQALMCSPEPADPQDAEVAKMYTSDRKKFDSTAKFWTESYAKPMSKEDAIGRVCEMGFDRDSARKALEKHGWDESAAVNALLGGL</sequence>
<gene>
    <name evidence="10" type="ORF">CAUS1442_LOCUS7824</name>
    <name evidence="11" type="ORF">CAUS1442_LOCUS7825</name>
</gene>
<evidence type="ECO:0000259" key="9">
    <source>
        <dbReference type="PROSITE" id="PS50127"/>
    </source>
</evidence>
<dbReference type="CDD" id="cd23800">
    <property type="entry name" value="UBCc_UBE2K"/>
    <property type="match status" value="1"/>
</dbReference>
<evidence type="ECO:0000256" key="4">
    <source>
        <dbReference type="ARBA" id="ARBA00022786"/>
    </source>
</evidence>
<dbReference type="SUPFAM" id="SSF54495">
    <property type="entry name" value="UBC-like"/>
    <property type="match status" value="1"/>
</dbReference>
<dbReference type="EC" id="2.3.2.23" evidence="1"/>
<evidence type="ECO:0000256" key="7">
    <source>
        <dbReference type="RuleBase" id="RU362109"/>
    </source>
</evidence>
<dbReference type="InterPro" id="IPR023313">
    <property type="entry name" value="UBQ-conjugating_AS"/>
</dbReference>
<name>A0A6T6GPZ5_9STRA</name>
<dbReference type="PROSITE" id="PS50030">
    <property type="entry name" value="UBA"/>
    <property type="match status" value="1"/>
</dbReference>
<evidence type="ECO:0000313" key="11">
    <source>
        <dbReference type="EMBL" id="CAD8335720.1"/>
    </source>
</evidence>
<dbReference type="SUPFAM" id="SSF46934">
    <property type="entry name" value="UBA-like"/>
    <property type="match status" value="1"/>
</dbReference>
<dbReference type="InterPro" id="IPR016135">
    <property type="entry name" value="UBQ-conjugating_enzyme/RWD"/>
</dbReference>
<dbReference type="GO" id="GO:0005524">
    <property type="term" value="F:ATP binding"/>
    <property type="evidence" value="ECO:0007669"/>
    <property type="project" value="UniProtKB-UniRule"/>
</dbReference>
<dbReference type="PROSITE" id="PS00183">
    <property type="entry name" value="UBC_1"/>
    <property type="match status" value="1"/>
</dbReference>
<dbReference type="Pfam" id="PF00179">
    <property type="entry name" value="UQ_con"/>
    <property type="match status" value="1"/>
</dbReference>
<feature type="active site" description="Glycyl thioester intermediate" evidence="6">
    <location>
        <position position="90"/>
    </location>
</feature>
<dbReference type="Gene3D" id="3.10.110.10">
    <property type="entry name" value="Ubiquitin Conjugating Enzyme"/>
    <property type="match status" value="1"/>
</dbReference>
<accession>A0A6T6GPZ5</accession>
<dbReference type="PROSITE" id="PS50127">
    <property type="entry name" value="UBC_2"/>
    <property type="match status" value="1"/>
</dbReference>
<dbReference type="FunFam" id="3.10.110.10:FF:000037">
    <property type="entry name" value="ubiquitin-conjugating enzyme E2 27"/>
    <property type="match status" value="1"/>
</dbReference>
<dbReference type="AlphaFoldDB" id="A0A6T6GPZ5"/>
<dbReference type="InterPro" id="IPR000608">
    <property type="entry name" value="UBC"/>
</dbReference>
<dbReference type="EMBL" id="HBEF01012423">
    <property type="protein sequence ID" value="CAD8335719.1"/>
    <property type="molecule type" value="Transcribed_RNA"/>
</dbReference>
<dbReference type="Pfam" id="PF00627">
    <property type="entry name" value="UBA"/>
    <property type="match status" value="1"/>
</dbReference>
<protein>
    <recommendedName>
        <fullName evidence="1">E2 ubiquitin-conjugating enzyme</fullName>
        <ecNumber evidence="1">2.3.2.23</ecNumber>
    </recommendedName>
</protein>
<evidence type="ECO:0000256" key="3">
    <source>
        <dbReference type="ARBA" id="ARBA00022741"/>
    </source>
</evidence>
<keyword evidence="2" id="KW-0808">Transferase</keyword>
<evidence type="ECO:0000259" key="8">
    <source>
        <dbReference type="PROSITE" id="PS50030"/>
    </source>
</evidence>
<feature type="domain" description="UBA" evidence="8">
    <location>
        <begin position="154"/>
        <end position="194"/>
    </location>
</feature>
<dbReference type="EMBL" id="HBEF01012424">
    <property type="protein sequence ID" value="CAD8335720.1"/>
    <property type="molecule type" value="Transcribed_RNA"/>
</dbReference>
<keyword evidence="3 7" id="KW-0547">Nucleotide-binding</keyword>
<dbReference type="PANTHER" id="PTHR24068">
    <property type="entry name" value="UBIQUITIN-CONJUGATING ENZYME E2"/>
    <property type="match status" value="1"/>
</dbReference>
<organism evidence="10">
    <name type="scientific">Craspedostauros australis</name>
    <dbReference type="NCBI Taxonomy" id="1486917"/>
    <lineage>
        <taxon>Eukaryota</taxon>
        <taxon>Sar</taxon>
        <taxon>Stramenopiles</taxon>
        <taxon>Ochrophyta</taxon>
        <taxon>Bacillariophyta</taxon>
        <taxon>Bacillariophyceae</taxon>
        <taxon>Bacillariophycidae</taxon>
        <taxon>Naviculales</taxon>
        <taxon>Naviculaceae</taxon>
        <taxon>Craspedostauros</taxon>
    </lineage>
</organism>
<dbReference type="Gene3D" id="1.10.8.10">
    <property type="entry name" value="DNA helicase RuvA subunit, C-terminal domain"/>
    <property type="match status" value="1"/>
</dbReference>
<dbReference type="InterPro" id="IPR015940">
    <property type="entry name" value="UBA"/>
</dbReference>
<reference evidence="10" key="1">
    <citation type="submission" date="2021-01" db="EMBL/GenBank/DDBJ databases">
        <authorList>
            <person name="Corre E."/>
            <person name="Pelletier E."/>
            <person name="Niang G."/>
            <person name="Scheremetjew M."/>
            <person name="Finn R."/>
            <person name="Kale V."/>
            <person name="Holt S."/>
            <person name="Cochrane G."/>
            <person name="Meng A."/>
            <person name="Brown T."/>
            <person name="Cohen L."/>
        </authorList>
    </citation>
    <scope>NUCLEOTIDE SEQUENCE</scope>
    <source>
        <strain evidence="10">CCMP3328</strain>
    </source>
</reference>
<proteinExistence type="inferred from homology"/>
<dbReference type="GO" id="GO:0061631">
    <property type="term" value="F:ubiquitin conjugating enzyme activity"/>
    <property type="evidence" value="ECO:0007669"/>
    <property type="project" value="UniProtKB-EC"/>
</dbReference>
<keyword evidence="4 7" id="KW-0833">Ubl conjugation pathway</keyword>
<evidence type="ECO:0000256" key="5">
    <source>
        <dbReference type="ARBA" id="ARBA00022840"/>
    </source>
</evidence>
<evidence type="ECO:0000256" key="6">
    <source>
        <dbReference type="PROSITE-ProRule" id="PRU10133"/>
    </source>
</evidence>
<dbReference type="SMART" id="SM00165">
    <property type="entry name" value="UBA"/>
    <property type="match status" value="1"/>
</dbReference>
<evidence type="ECO:0000256" key="1">
    <source>
        <dbReference type="ARBA" id="ARBA00012486"/>
    </source>
</evidence>
<evidence type="ECO:0000256" key="2">
    <source>
        <dbReference type="ARBA" id="ARBA00022679"/>
    </source>
</evidence>
<feature type="domain" description="UBC core" evidence="9">
    <location>
        <begin position="3"/>
        <end position="152"/>
    </location>
</feature>
<keyword evidence="5 7" id="KW-0067">ATP-binding</keyword>
<dbReference type="InterPro" id="IPR009060">
    <property type="entry name" value="UBA-like_sf"/>
</dbReference>
<dbReference type="SMART" id="SM00212">
    <property type="entry name" value="UBCc"/>
    <property type="match status" value="1"/>
</dbReference>
<dbReference type="CDD" id="cd14314">
    <property type="entry name" value="UBA_II_E2_pyUCE_like"/>
    <property type="match status" value="1"/>
</dbReference>
<comment type="similarity">
    <text evidence="7">Belongs to the ubiquitin-conjugating enzyme family.</text>
</comment>